<evidence type="ECO:0000256" key="2">
    <source>
        <dbReference type="SAM" id="Coils"/>
    </source>
</evidence>
<evidence type="ECO:0000313" key="5">
    <source>
        <dbReference type="Proteomes" id="UP000220797"/>
    </source>
</evidence>
<proteinExistence type="predicted"/>
<keyword evidence="1" id="KW-0853">WD repeat</keyword>
<dbReference type="VEuPathDB" id="PlasmoDB:PGAL8A_00281900"/>
<accession>A0A1J1GSV8</accession>
<evidence type="ECO:0000256" key="1">
    <source>
        <dbReference type="PROSITE-ProRule" id="PRU00221"/>
    </source>
</evidence>
<protein>
    <submittedName>
        <fullName evidence="4">Uncharacterized protein</fullName>
    </submittedName>
</protein>
<dbReference type="InterPro" id="IPR011047">
    <property type="entry name" value="Quinoprotein_ADH-like_sf"/>
</dbReference>
<dbReference type="PROSITE" id="PS50082">
    <property type="entry name" value="WD_REPEATS_2"/>
    <property type="match status" value="1"/>
</dbReference>
<name>A0A1J1GSV8_PLAGA</name>
<dbReference type="Proteomes" id="UP000220797">
    <property type="component" value="Unassembled WGS sequence"/>
</dbReference>
<dbReference type="GeneID" id="39731352"/>
<organism evidence="4 5">
    <name type="scientific">Plasmodium gallinaceum</name>
    <dbReference type="NCBI Taxonomy" id="5849"/>
    <lineage>
        <taxon>Eukaryota</taxon>
        <taxon>Sar</taxon>
        <taxon>Alveolata</taxon>
        <taxon>Apicomplexa</taxon>
        <taxon>Aconoidasida</taxon>
        <taxon>Haemosporida</taxon>
        <taxon>Plasmodiidae</taxon>
        <taxon>Plasmodium</taxon>
        <taxon>Plasmodium (Haemamoeba)</taxon>
    </lineage>
</organism>
<feature type="coiled-coil region" evidence="2">
    <location>
        <begin position="268"/>
        <end position="299"/>
    </location>
</feature>
<reference evidence="4" key="1">
    <citation type="submission" date="2015-04" db="EMBL/GenBank/DDBJ databases">
        <authorList>
            <consortium name="Pathogen Informatics"/>
        </authorList>
    </citation>
    <scope>NUCLEOTIDE SEQUENCE [LARGE SCALE GENOMIC DNA]</scope>
    <source>
        <strain evidence="4">8A</strain>
    </source>
</reference>
<feature type="repeat" description="WD" evidence="1">
    <location>
        <begin position="2318"/>
        <end position="2349"/>
    </location>
</feature>
<comment type="caution">
    <text evidence="4">The sequence shown here is derived from an EMBL/GenBank/DDBJ whole genome shotgun (WGS) entry which is preliminary data.</text>
</comment>
<feature type="coiled-coil region" evidence="2">
    <location>
        <begin position="1863"/>
        <end position="1900"/>
    </location>
</feature>
<keyword evidence="5" id="KW-1185">Reference proteome</keyword>
<evidence type="ECO:0000256" key="3">
    <source>
        <dbReference type="SAM" id="MobiDB-lite"/>
    </source>
</evidence>
<dbReference type="SUPFAM" id="SSF50998">
    <property type="entry name" value="Quinoprotein alcohol dehydrogenase-like"/>
    <property type="match status" value="1"/>
</dbReference>
<dbReference type="EMBL" id="CVMV01000045">
    <property type="protein sequence ID" value="CRG95622.1"/>
    <property type="molecule type" value="Genomic_DNA"/>
</dbReference>
<dbReference type="InterPro" id="IPR001680">
    <property type="entry name" value="WD40_rpt"/>
</dbReference>
<gene>
    <name evidence="4" type="ORF">PGAL8A_00281900</name>
</gene>
<dbReference type="PROSITE" id="PS50294">
    <property type="entry name" value="WD_REPEATS_REGION"/>
    <property type="match status" value="1"/>
</dbReference>
<dbReference type="RefSeq" id="XP_028528430.1">
    <property type="nucleotide sequence ID" value="XM_028671815.1"/>
</dbReference>
<dbReference type="Pfam" id="PF00400">
    <property type="entry name" value="WD40"/>
    <property type="match status" value="1"/>
</dbReference>
<dbReference type="Gene3D" id="2.130.10.10">
    <property type="entry name" value="YVTN repeat-like/Quinoprotein amine dehydrogenase"/>
    <property type="match status" value="1"/>
</dbReference>
<dbReference type="InterPro" id="IPR015943">
    <property type="entry name" value="WD40/YVTN_repeat-like_dom_sf"/>
</dbReference>
<dbReference type="SMART" id="SM00320">
    <property type="entry name" value="WD40"/>
    <property type="match status" value="2"/>
</dbReference>
<sequence>MKELPKKASPWQNVNTLKHCDVDLLFSFDLNKGVEHKLISFALNLLCVSKKYELIFITYGQYIYVYEMNKFMDTNDINENDYNKRNFLINFNHHDITKNNNCFKNMNKIKYLYNEIKKEFYLKKSNIPNPVLILSPHMYSKGYVNIRCEEKEKSEKSVLICVGWSEDTNIYYVEKIVECINIKKKLKNLLEKNLYSDKTCENISYQMNNSPHFQGFHNDPYHFLKKLKIDENNFILNLIYNGECINNYSNEFIDILQLYKNDHFDYTKNKIKEKRSILLRKLEEEKKNKSKSIVSKEKKKNWSNKIFANKNVQKGLRNPFLKIKKKDLYKKNYKCILRSKKYISSYSDKKKVESNMLKKKFKISDFYSSLGSEEEYEEEKESERIEKNKKNCKKNNYNSYLDNDEKEIEEINFYRKFREKVYIGYNLRSSLELNEKNDYINSFRQDNQLVNEYLKSSSDENKESDYTYKLPIYEKTKNILKLYEHKFFFKSLKKKKKHKKGNIFDNKKILSNIINLKNNNYLYYPQKKCEINIKEYYGDNKEMQLKYLNKNIENYMLYMKQLNLLKEERKKFVNFCKLYIKHKYYEEYSKKLETFLDPSIKIKYHNIWKQFNIFTFNLFNVDYNDKILRSVHVYLQPDIVFNNKIYVKSDTSTWAISFNFKKNLLAIGSNTHNIHIYNLNNFYYFRRRYNYDEALNYFKNTFVHKNFQVNNLFSDNREYVFFSNNEKNRKKRKKNIKSSNFGNIYHNAKKKKHNLLNINTIIKDSQININLNATKKKKFYNCSNDLTKIQNINIQNILPYNFNLSKIKKKNFEKFRLNKSYFYKEHISFNYLSDSFYEIIKLHNYKHKNVDNLVLDKNNYVPILKNYLDKSEEIYKNYQKKSIKRKTLYNKSCYSDDDYTFYYNKIISKNNHINNSIDFVDKFNKKIYHLNYFDSELKLGKEKNSCILKKNYKNISYVEKMVTNILLNKSKIPVDLSLFFILRKENLKNILLTISYNFPSDSIVLFLKQACIGDEIFHIRCRICYNIYSTIHKMKKLYIKEFSSKKNFHLKLFDKNTLLINSENFLKNWYLKYFRKNIFLNFNSSLEKRKMKKKSKGNLSNNMLSQDNYTYNSYKTIFKKNKINKLKLNKNKEKKNKKNQMNNEKLKVISKNLLHESTSSDETLNKRFIYSTKKNYNLLEKEKHYVFSLSSVNDYRNINSKNKIIHYTLMYSYKRANFVLKKISKIFRDFIKDRYKYIFYNKNQLCSNEKFIYIINNKKGKKNLTNYNEVSIKYIKELKTVIKNIQSNTQYFCLNKKNNIKKIEEGLPNKKILIIYELRDHNNNLLDIIHLSNEIKDDSEKFSSDTQSDKLREDSNIYYTLNFSRDENNNKRKCIIKNNFNMAKIFSNSKIAESHLSGIVNNTIQMEIKNLRKVNSHLLNMDRKKSINSSSDFNDESDKSSSIPSIKKFGNHIKYRTNISHINIPIRESVNYLNAQINEGSMQNHNQNLRGESNLEIPNNNSSFIQCIHNFRILQNNFINNTYNNNQNYESITENYLNNSRNNYENNVLNDSHNILNRNNRSNYISNVLSNNIDNSEDSNNNHINNTDIININENLHNINSLDNNNNLNVSSTDVNINLNNNSRISTSRDGNDENAGISINLSNIANLNLNTNLTSNNDANNIQNSSFFYNNEYMFLSILYNNILNMRIDNRNFSNLLDSNNLPFNRNILTNVNNNNSNRYLNILMNSEVNNNDFCNQMLQSRSIINKEQMKKRYSKSDIKCKDKKNIKKRDSNSPFHEISLNMRNICRKNKYDVTIKNIYTLSKSADKILVDFKKNSEILFDFVIVCEGLHIRNWETKENIKQGDAYKKRRENEGNHEKVKKDEIFQKKIRKQRKLQKHEEKQKEIEQNFIKVNTLEEDNMNEYIKPIFSSNIDYPFLKNENNSTYNNNNVLIEKIDNKVNQNIQNCNLKDTNLTNPLYKDTNLINLSNVSSSFTSDFEELSDMSYSSSSENFSDFNFISESSLDECSNCEYSNMCIENKNEIDFNSTYKFLKHENSLLYAKNYNVSIKKSEKSLSKYCLKGKSSHKKKKTHNKKTKIITLNINDFDYEPLLSKKENNENTEKNDSDRKEILNKKKINDTLTIKSEWIQKVLLQEDYYEVKEIKEKKQKKNNEVVEERRAKGEYEKEMDDKNKILNIMNILKKCKLNDNMGKTEDCKIKYDEKLRYTNLPNNSNKVKNKNNIFTKKIKQNFNYNISSLIHYKEKEIRNYFYDEKHIKHISKEIRRKFLNKINKEYVEKFVSEIMWTFSNVIFYSADWYDILYKLFFDVSSRFYELVIKHHQHNIPCVKFSPDGNFLLSCSVDKSVVLWYPYNIENFNLERNFNIYDHILPHSGEKKNKKTYSNCFLNNIYSNISLEINYANKKNVFEKLYHDTKLWQIKKEQELIKKKNNDILCKQSLKYMGWSCDFIIKKNVSNFDFLVDLFHKEKFLDRYNFNYSSYFPFSYINLNNFLNLFEKYSIFHLFRCSFLRIKNKLSENFNNFIMYLYRTNIKKTKYLEENKIKYILEILTDKNKNKKYNIKKIKRLYSAMKYISLNLLKPYILIHPLKCDKYYPNHKVKLDEESLLDYPHILTDYNMTYSDDSESVLNRNFKSKIDKLNFFIENNRKKNKMSNLYYNLSESEDSNLSNDELSSSNNGIKTKYKINMNDDESDINYLEKNMYEKSLFYKYIHKIRDEFSLNFLLYEEKADISKWTFTFQKLMNQYTDMKCFRGLYNHIKNKILIKYINKYENLKPNLYFNFHITRNYNELKILKEILLNHSIYFNEKNRILSNDYNKINNEFKLYLKLIKKQKLLNDYCKKEKWRNLKKKRNNNNNNNNNSSFKNKGYTIILKNNINNFHNVINNIINISYKNKIIKHHKFFKENNIYNTNNCNNKKKKKVNKDSEFFKSYKKHIQEDIFHNYFNDFKKYQSDFYSTDSFNSYLSDTFKKYKKKTKKIKKNMNNNNIRSNLKKRDLKESKKKKKKSSNYVDRTFSYEKGKEICYLKKKKKKNQFFNSNNVLKKGDLKTVLQNEKKKFNICFLNSEKENYKINYFSNINILQNLYKYCGRGLILVNVRYIENSFKNKNIVKKKNDEKKSSLKKHNNIIFQTDIYICKTKTTKNDTNCKSYLQKKSRDIIFILKVNIEELKNYLKRKFIFEKKFINDNFYINLKVVKIIYLLTLRNCKLLDKDINSTEGKMDKINKKLLNRFLSKEEYNFFLYLTNNLFKGKKYTLTRENIYKNIIKMRNYIFNSKNIDISSVKDYPLSDYEKKNSSKDKFQSSFNLFFSLLPQYKKNIVMLNISTFRFLYSHINKKKKKKNVCCINKNKEIHEAIVSKEEKKKLSKYLILSADKCKLYLLKIKFTKITKNLFTTKFIPISVQTIPKEHILPSAFKTSRISLLKIIYEKSCILLANQYSNNIFIYFVHKCVYTNSYFLIPYFILPLYTELIGKELFYCFNKDISKNENNYVVNNINYNLKKLLVINSKEAPEESNFFIAGFDVIYIEGKDNNFELTIFAILLSNIIFCYKLKFHYY</sequence>
<feature type="coiled-coil region" evidence="2">
    <location>
        <begin position="2141"/>
        <end position="2168"/>
    </location>
</feature>
<keyword evidence="2" id="KW-0175">Coiled coil</keyword>
<dbReference type="OrthoDB" id="5591786at2759"/>
<evidence type="ECO:0000313" key="4">
    <source>
        <dbReference type="EMBL" id="CRG95622.1"/>
    </source>
</evidence>
<feature type="region of interest" description="Disordered" evidence="3">
    <location>
        <begin position="2979"/>
        <end position="3006"/>
    </location>
</feature>